<dbReference type="Proteomes" id="UP001459204">
    <property type="component" value="Unassembled WGS sequence"/>
</dbReference>
<proteinExistence type="predicted"/>
<gene>
    <name evidence="1" type="ORF">AAD027_03425</name>
</gene>
<reference evidence="1 2" key="1">
    <citation type="submission" date="2024-04" db="EMBL/GenBank/DDBJ databases">
        <title>Draft genome sequence of Pseudoxanthomonas putridarboris WD12.</title>
        <authorList>
            <person name="Oh J."/>
        </authorList>
    </citation>
    <scope>NUCLEOTIDE SEQUENCE [LARGE SCALE GENOMIC DNA]</scope>
    <source>
        <strain evidence="1 2">WD12</strain>
    </source>
</reference>
<dbReference type="RefSeq" id="WP_341724596.1">
    <property type="nucleotide sequence ID" value="NZ_JBBWWT010000001.1"/>
</dbReference>
<sequence>MNQHHVEMLQAIALTVSAEEIGALPPTPHVIGEAIDSVRDLAGAFSESRMARMANEMGAEESVQLALQERMRLHTQIVRNWGYSHQVREIASELYGSMDVELMAAVGFTARQLIKCIRAMVRIYEERASNRFQRLKRVMQSSKRSELVRKYFREFAPLQGTPKEFLSNIPRMSIGQLKQLLLSHADLALLNAATFDPEDVARDIQESCEAVKAIFEYLSREPGSLAQGSIMLFFMDNPVWSKPGIKHGENYLFPLPQAAFSHIHRIMRSLIEEFGLKKIYERRRAQFLERRVGEVLRRAFPTASVDPSVKWKLGREQYETDWLINLDRTLLIVEAKSAALTSEALRGSADRLKKHIGELVVAPALQSSRLTEIIKRAKSGDIESTRIAAEIKVDPNTIDTVIRLSITLDDFSMITALENDLKKVGWVPKDLELPATLSLADFETVIDILESPGVILHYFVKHPRFQRTALLVADELDLLGVYLSTLFHIPEINDIPTTFVATGESKSVDDYYACVEAGMTARKPQLAINSPIRTVLEALFTRQPSGWTTMTIDLLEVGSIRNQSVLWDGVTKLRYAIPKSYKDPKHECAMVAVPHGHEAAIAVVVLHRTLVPERTERVSQLTSEILESTGRKRVTVIVKILDQWDMPYGMAAIALAS</sequence>
<organism evidence="1 2">
    <name type="scientific">Pseudoxanthomonas putridarboris</name>
    <dbReference type="NCBI Taxonomy" id="752605"/>
    <lineage>
        <taxon>Bacteria</taxon>
        <taxon>Pseudomonadati</taxon>
        <taxon>Pseudomonadota</taxon>
        <taxon>Gammaproteobacteria</taxon>
        <taxon>Lysobacterales</taxon>
        <taxon>Lysobacteraceae</taxon>
        <taxon>Pseudoxanthomonas</taxon>
    </lineage>
</organism>
<keyword evidence="2" id="KW-1185">Reference proteome</keyword>
<protein>
    <recommendedName>
        <fullName evidence="3">Nuclease-related domain-containing protein</fullName>
    </recommendedName>
</protein>
<dbReference type="EMBL" id="JBBWWT010000001">
    <property type="protein sequence ID" value="MEL1263422.1"/>
    <property type="molecule type" value="Genomic_DNA"/>
</dbReference>
<accession>A0ABU9IWS6</accession>
<name>A0ABU9IWS6_9GAMM</name>
<comment type="caution">
    <text evidence="1">The sequence shown here is derived from an EMBL/GenBank/DDBJ whole genome shotgun (WGS) entry which is preliminary data.</text>
</comment>
<evidence type="ECO:0000313" key="1">
    <source>
        <dbReference type="EMBL" id="MEL1263422.1"/>
    </source>
</evidence>
<evidence type="ECO:0008006" key="3">
    <source>
        <dbReference type="Google" id="ProtNLM"/>
    </source>
</evidence>
<evidence type="ECO:0000313" key="2">
    <source>
        <dbReference type="Proteomes" id="UP001459204"/>
    </source>
</evidence>